<evidence type="ECO:0000256" key="4">
    <source>
        <dbReference type="ARBA" id="ARBA00023015"/>
    </source>
</evidence>
<evidence type="ECO:0000256" key="8">
    <source>
        <dbReference type="SAM" id="MobiDB-lite"/>
    </source>
</evidence>
<dbReference type="GO" id="GO:0003677">
    <property type="term" value="F:DNA binding"/>
    <property type="evidence" value="ECO:0007669"/>
    <property type="project" value="UniProtKB-KW"/>
</dbReference>
<keyword evidence="3" id="KW-0862">Zinc</keyword>
<dbReference type="PANTHER" id="PTHR31992">
    <property type="entry name" value="DOF ZINC FINGER PROTEIN DOF1.4-RELATED"/>
    <property type="match status" value="1"/>
</dbReference>
<dbReference type="InterPro" id="IPR003851">
    <property type="entry name" value="Znf_Dof"/>
</dbReference>
<keyword evidence="5" id="KW-0238">DNA-binding</keyword>
<evidence type="ECO:0000256" key="3">
    <source>
        <dbReference type="ARBA" id="ARBA00022833"/>
    </source>
</evidence>
<evidence type="ECO:0000259" key="9">
    <source>
        <dbReference type="Pfam" id="PF02701"/>
    </source>
</evidence>
<evidence type="ECO:0000313" key="10">
    <source>
        <dbReference type="EMBL" id="KAL2530295.1"/>
    </source>
</evidence>
<evidence type="ECO:0000256" key="6">
    <source>
        <dbReference type="ARBA" id="ARBA00023163"/>
    </source>
</evidence>
<name>A0ABD1UZ03_9LAMI</name>
<comment type="caution">
    <text evidence="10">The sequence shown here is derived from an EMBL/GenBank/DDBJ whole genome shotgun (WGS) entry which is preliminary data.</text>
</comment>
<organism evidence="10 11">
    <name type="scientific">Forsythia ovata</name>
    <dbReference type="NCBI Taxonomy" id="205694"/>
    <lineage>
        <taxon>Eukaryota</taxon>
        <taxon>Viridiplantae</taxon>
        <taxon>Streptophyta</taxon>
        <taxon>Embryophyta</taxon>
        <taxon>Tracheophyta</taxon>
        <taxon>Spermatophyta</taxon>
        <taxon>Magnoliopsida</taxon>
        <taxon>eudicotyledons</taxon>
        <taxon>Gunneridae</taxon>
        <taxon>Pentapetalae</taxon>
        <taxon>asterids</taxon>
        <taxon>lamiids</taxon>
        <taxon>Lamiales</taxon>
        <taxon>Oleaceae</taxon>
        <taxon>Forsythieae</taxon>
        <taxon>Forsythia</taxon>
    </lineage>
</organism>
<keyword evidence="2" id="KW-0863">Zinc-finger</keyword>
<feature type="compositionally biased region" description="Low complexity" evidence="8">
    <location>
        <begin position="47"/>
        <end position="65"/>
    </location>
</feature>
<dbReference type="Proteomes" id="UP001604277">
    <property type="component" value="Unassembled WGS sequence"/>
</dbReference>
<dbReference type="Pfam" id="PF02701">
    <property type="entry name" value="Zn_ribbon_Dof"/>
    <property type="match status" value="1"/>
</dbReference>
<reference evidence="11" key="1">
    <citation type="submission" date="2024-07" db="EMBL/GenBank/DDBJ databases">
        <title>Two chromosome-level genome assemblies of Korean endemic species Abeliophyllum distichum and Forsythia ovata (Oleaceae).</title>
        <authorList>
            <person name="Jang H."/>
        </authorList>
    </citation>
    <scope>NUCLEOTIDE SEQUENCE [LARGE SCALE GENOMIC DNA]</scope>
</reference>
<evidence type="ECO:0000256" key="7">
    <source>
        <dbReference type="ARBA" id="ARBA00023242"/>
    </source>
</evidence>
<dbReference type="PANTHER" id="PTHR31992:SF345">
    <property type="entry name" value="DOF ZINC FINGER PROTEIN"/>
    <property type="match status" value="1"/>
</dbReference>
<protein>
    <submittedName>
        <fullName evidence="10">Dof zinc finger protein DOF3.1-like</fullName>
    </submittedName>
</protein>
<evidence type="ECO:0000256" key="5">
    <source>
        <dbReference type="ARBA" id="ARBA00023125"/>
    </source>
</evidence>
<proteinExistence type="predicted"/>
<evidence type="ECO:0000256" key="1">
    <source>
        <dbReference type="ARBA" id="ARBA00022723"/>
    </source>
</evidence>
<keyword evidence="6" id="KW-0804">Transcription</keyword>
<dbReference type="GO" id="GO:0008270">
    <property type="term" value="F:zinc ion binding"/>
    <property type="evidence" value="ECO:0007669"/>
    <property type="project" value="UniProtKB-KW"/>
</dbReference>
<evidence type="ECO:0000256" key="2">
    <source>
        <dbReference type="ARBA" id="ARBA00022771"/>
    </source>
</evidence>
<gene>
    <name evidence="10" type="ORF">Fot_22896</name>
</gene>
<dbReference type="InterPro" id="IPR045174">
    <property type="entry name" value="Dof"/>
</dbReference>
<feature type="region of interest" description="Disordered" evidence="8">
    <location>
        <begin position="30"/>
        <end position="65"/>
    </location>
</feature>
<keyword evidence="11" id="KW-1185">Reference proteome</keyword>
<dbReference type="AlphaFoldDB" id="A0ABD1UZ03"/>
<keyword evidence="7" id="KW-0539">Nucleus</keyword>
<evidence type="ECO:0000313" key="11">
    <source>
        <dbReference type="Proteomes" id="UP001604277"/>
    </source>
</evidence>
<keyword evidence="4" id="KW-0805">Transcription regulation</keyword>
<dbReference type="EMBL" id="JBFOLJ010000006">
    <property type="protein sequence ID" value="KAL2530295.1"/>
    <property type="molecule type" value="Genomic_DNA"/>
</dbReference>
<accession>A0ABD1UZ03</accession>
<sequence>MEALANGLEQSGVQFIWVAKNCWRYWNKGGTLKNIPVESNSRKNTKRTSSTSSSNNNSPKRPAPFSTASTAAVFLSSSSTVAAASAPSSTAAITESLPLKAQNYGLKFNNSYQLING</sequence>
<keyword evidence="1" id="KW-0479">Metal-binding</keyword>
<feature type="domain" description="Dof-type" evidence="9">
    <location>
        <begin position="17"/>
        <end position="46"/>
    </location>
</feature>